<evidence type="ECO:0000313" key="1">
    <source>
        <dbReference type="EMBL" id="JAE14654.1"/>
    </source>
</evidence>
<organism evidence="1">
    <name type="scientific">Arundo donax</name>
    <name type="common">Giant reed</name>
    <name type="synonym">Donax arundinaceus</name>
    <dbReference type="NCBI Taxonomy" id="35708"/>
    <lineage>
        <taxon>Eukaryota</taxon>
        <taxon>Viridiplantae</taxon>
        <taxon>Streptophyta</taxon>
        <taxon>Embryophyta</taxon>
        <taxon>Tracheophyta</taxon>
        <taxon>Spermatophyta</taxon>
        <taxon>Magnoliopsida</taxon>
        <taxon>Liliopsida</taxon>
        <taxon>Poales</taxon>
        <taxon>Poaceae</taxon>
        <taxon>PACMAD clade</taxon>
        <taxon>Arundinoideae</taxon>
        <taxon>Arundineae</taxon>
        <taxon>Arundo</taxon>
    </lineage>
</organism>
<dbReference type="EMBL" id="GBRH01183242">
    <property type="protein sequence ID" value="JAE14654.1"/>
    <property type="molecule type" value="Transcribed_RNA"/>
</dbReference>
<accession>A0A0A9FTV8</accession>
<name>A0A0A9FTV8_ARUDO</name>
<reference evidence="1" key="2">
    <citation type="journal article" date="2015" name="Data Brief">
        <title>Shoot transcriptome of the giant reed, Arundo donax.</title>
        <authorList>
            <person name="Barrero R.A."/>
            <person name="Guerrero F.D."/>
            <person name="Moolhuijzen P."/>
            <person name="Goolsby J.A."/>
            <person name="Tidwell J."/>
            <person name="Bellgard S.E."/>
            <person name="Bellgard M.I."/>
        </authorList>
    </citation>
    <scope>NUCLEOTIDE SEQUENCE</scope>
    <source>
        <tissue evidence="1">Shoot tissue taken approximately 20 cm above the soil surface</tissue>
    </source>
</reference>
<dbReference type="AlphaFoldDB" id="A0A0A9FTV8"/>
<sequence length="38" mass="4422">MLEVISPCNFFRFQFKIFISPVVYCNLIYAIPHSSPLS</sequence>
<reference evidence="1" key="1">
    <citation type="submission" date="2014-09" db="EMBL/GenBank/DDBJ databases">
        <authorList>
            <person name="Magalhaes I.L.F."/>
            <person name="Oliveira U."/>
            <person name="Santos F.R."/>
            <person name="Vidigal T.H.D.A."/>
            <person name="Brescovit A.D."/>
            <person name="Santos A.J."/>
        </authorList>
    </citation>
    <scope>NUCLEOTIDE SEQUENCE</scope>
    <source>
        <tissue evidence="1">Shoot tissue taken approximately 20 cm above the soil surface</tissue>
    </source>
</reference>
<proteinExistence type="predicted"/>
<protein>
    <submittedName>
        <fullName evidence="1">Uncharacterized protein</fullName>
    </submittedName>
</protein>